<reference evidence="2" key="1">
    <citation type="journal article" date="2010" name="Science">
        <title>Plasticity of animal genome architecture unmasked by rapid evolution of a pelagic tunicate.</title>
        <authorList>
            <person name="Denoeud F."/>
            <person name="Henriet S."/>
            <person name="Mungpakdee S."/>
            <person name="Aury J.M."/>
            <person name="Da Silva C."/>
            <person name="Brinkmann H."/>
            <person name="Mikhaleva J."/>
            <person name="Olsen L.C."/>
            <person name="Jubin C."/>
            <person name="Canestro C."/>
            <person name="Bouquet J.M."/>
            <person name="Danks G."/>
            <person name="Poulain J."/>
            <person name="Campsteijn C."/>
            <person name="Adamski M."/>
            <person name="Cross I."/>
            <person name="Yadetie F."/>
            <person name="Muffato M."/>
            <person name="Louis A."/>
            <person name="Butcher S."/>
            <person name="Tsagkogeorga G."/>
            <person name="Konrad A."/>
            <person name="Singh S."/>
            <person name="Jensen M.F."/>
            <person name="Cong E.H."/>
            <person name="Eikeseth-Otteraa H."/>
            <person name="Noel B."/>
            <person name="Anthouard V."/>
            <person name="Porcel B.M."/>
            <person name="Kachouri-Lafond R."/>
            <person name="Nishino A."/>
            <person name="Ugolini M."/>
            <person name="Chourrout P."/>
            <person name="Nishida H."/>
            <person name="Aasland R."/>
            <person name="Huzurbazar S."/>
            <person name="Westhof E."/>
            <person name="Delsuc F."/>
            <person name="Lehrach H."/>
            <person name="Reinhardt R."/>
            <person name="Weissenbach J."/>
            <person name="Roy S.W."/>
            <person name="Artiguenave F."/>
            <person name="Postlethwait J.H."/>
            <person name="Manak J.R."/>
            <person name="Thompson E.M."/>
            <person name="Jaillon O."/>
            <person name="Du Pasquier L."/>
            <person name="Boudinot P."/>
            <person name="Liberles D.A."/>
            <person name="Volff J.N."/>
            <person name="Philippe H."/>
            <person name="Lenhard B."/>
            <person name="Roest Crollius H."/>
            <person name="Wincker P."/>
            <person name="Chourrout D."/>
        </authorList>
    </citation>
    <scope>NUCLEOTIDE SEQUENCE [LARGE SCALE GENOMIC DNA]</scope>
</reference>
<protein>
    <submittedName>
        <fullName evidence="2">Uncharacterized protein</fullName>
    </submittedName>
</protein>
<name>E4YM03_OIKDI</name>
<organism evidence="2">
    <name type="scientific">Oikopleura dioica</name>
    <name type="common">Tunicate</name>
    <dbReference type="NCBI Taxonomy" id="34765"/>
    <lineage>
        <taxon>Eukaryota</taxon>
        <taxon>Metazoa</taxon>
        <taxon>Chordata</taxon>
        <taxon>Tunicata</taxon>
        <taxon>Appendicularia</taxon>
        <taxon>Copelata</taxon>
        <taxon>Oikopleuridae</taxon>
        <taxon>Oikopleura</taxon>
    </lineage>
</organism>
<feature type="compositionally biased region" description="Polar residues" evidence="1">
    <location>
        <begin position="157"/>
        <end position="166"/>
    </location>
</feature>
<feature type="compositionally biased region" description="Acidic residues" evidence="1">
    <location>
        <begin position="170"/>
        <end position="210"/>
    </location>
</feature>
<gene>
    <name evidence="2" type="ORF">GSOID_T00029523001</name>
</gene>
<accession>E4YM03</accession>
<evidence type="ECO:0000256" key="1">
    <source>
        <dbReference type="SAM" id="MobiDB-lite"/>
    </source>
</evidence>
<feature type="region of interest" description="Disordered" evidence="1">
    <location>
        <begin position="148"/>
        <end position="210"/>
    </location>
</feature>
<sequence>MSKKFKPVWLVPSQEKLEKALFNGVPKTPYWLLPQKIEQQPRKSALKKANPKFEGNFIQRISNFARSSTKRKKSVEFVDDEEIDAVRNSGFLRVSSIRGRSSSPELPNEFLDEVESLSGTYKDECQEAADEEEDDDGLNQALDEETEFVDRADNASRPVTQVSNYFGNDADGDDEGDAESCGDEELDLDEIGEEAEAEETEVDQSEDMDDGNDVLVEAEMDLDVYAEELNDLGPKTRCLKKLQNSRWTTTTESTLSNLKNISKFKNLSKFMHD</sequence>
<evidence type="ECO:0000313" key="2">
    <source>
        <dbReference type="EMBL" id="CBY36514.1"/>
    </source>
</evidence>
<dbReference type="Proteomes" id="UP000011014">
    <property type="component" value="Unassembled WGS sequence"/>
</dbReference>
<dbReference type="EMBL" id="FN654791">
    <property type="protein sequence ID" value="CBY36514.1"/>
    <property type="molecule type" value="Genomic_DNA"/>
</dbReference>
<proteinExistence type="predicted"/>
<dbReference type="AlphaFoldDB" id="E4YM03"/>